<keyword evidence="3" id="KW-1185">Reference proteome</keyword>
<dbReference type="RefSeq" id="XP_047774918.1">
    <property type="nucleotide sequence ID" value="XM_047917543.1"/>
</dbReference>
<reference evidence="2 3" key="1">
    <citation type="journal article" date="2021" name="Environ. Microbiol.">
        <title>Gene family expansions and transcriptome signatures uncover fungal adaptations to wood decay.</title>
        <authorList>
            <person name="Hage H."/>
            <person name="Miyauchi S."/>
            <person name="Viragh M."/>
            <person name="Drula E."/>
            <person name="Min B."/>
            <person name="Chaduli D."/>
            <person name="Navarro D."/>
            <person name="Favel A."/>
            <person name="Norest M."/>
            <person name="Lesage-Meessen L."/>
            <person name="Balint B."/>
            <person name="Merenyi Z."/>
            <person name="de Eugenio L."/>
            <person name="Morin E."/>
            <person name="Martinez A.T."/>
            <person name="Baldrian P."/>
            <person name="Stursova M."/>
            <person name="Martinez M.J."/>
            <person name="Novotny C."/>
            <person name="Magnuson J.K."/>
            <person name="Spatafora J.W."/>
            <person name="Maurice S."/>
            <person name="Pangilinan J."/>
            <person name="Andreopoulos W."/>
            <person name="LaButti K."/>
            <person name="Hundley H."/>
            <person name="Na H."/>
            <person name="Kuo A."/>
            <person name="Barry K."/>
            <person name="Lipzen A."/>
            <person name="Henrissat B."/>
            <person name="Riley R."/>
            <person name="Ahrendt S."/>
            <person name="Nagy L.G."/>
            <person name="Grigoriev I.V."/>
            <person name="Martin F."/>
            <person name="Rosso M.N."/>
        </authorList>
    </citation>
    <scope>NUCLEOTIDE SEQUENCE [LARGE SCALE GENOMIC DNA]</scope>
    <source>
        <strain evidence="2 3">CIRM-BRFM 1785</strain>
    </source>
</reference>
<gene>
    <name evidence="2" type="ORF">C8Q71DRAFT_286626</name>
</gene>
<protein>
    <submittedName>
        <fullName evidence="2">Uncharacterized protein</fullName>
    </submittedName>
</protein>
<evidence type="ECO:0000313" key="2">
    <source>
        <dbReference type="EMBL" id="KAH9831821.1"/>
    </source>
</evidence>
<evidence type="ECO:0000256" key="1">
    <source>
        <dbReference type="SAM" id="MobiDB-lite"/>
    </source>
</evidence>
<proteinExistence type="predicted"/>
<organism evidence="2 3">
    <name type="scientific">Rhodofomes roseus</name>
    <dbReference type="NCBI Taxonomy" id="34475"/>
    <lineage>
        <taxon>Eukaryota</taxon>
        <taxon>Fungi</taxon>
        <taxon>Dikarya</taxon>
        <taxon>Basidiomycota</taxon>
        <taxon>Agaricomycotina</taxon>
        <taxon>Agaricomycetes</taxon>
        <taxon>Polyporales</taxon>
        <taxon>Rhodofomes</taxon>
    </lineage>
</organism>
<dbReference type="Proteomes" id="UP000814176">
    <property type="component" value="Unassembled WGS sequence"/>
</dbReference>
<name>A0ABQ8K4I3_9APHY</name>
<dbReference type="EMBL" id="JADCUA010000024">
    <property type="protein sequence ID" value="KAH9831821.1"/>
    <property type="molecule type" value="Genomic_DNA"/>
</dbReference>
<accession>A0ABQ8K4I3</accession>
<evidence type="ECO:0000313" key="3">
    <source>
        <dbReference type="Proteomes" id="UP000814176"/>
    </source>
</evidence>
<sequence length="172" mass="19292">MRRPILSAVRSYAEAPQCRPYAVPPLACAIGLQKLCYLHIVSSLSTTTSIYSTFLLLFWPIDGTQLRRCRLRVALQCLDHQRMSGQCARPRGGTEPGRCHPRRALPRAIRHANARFRAPHPWMSLTAHRGSATPGTALSRATRGSHTMPSTVTVVHQSTRVYARYRSLDGRY</sequence>
<feature type="region of interest" description="Disordered" evidence="1">
    <location>
        <begin position="129"/>
        <end position="148"/>
    </location>
</feature>
<comment type="caution">
    <text evidence="2">The sequence shown here is derived from an EMBL/GenBank/DDBJ whole genome shotgun (WGS) entry which is preliminary data.</text>
</comment>
<dbReference type="GeneID" id="71998275"/>